<organism evidence="1 2">
    <name type="scientific">Vermiconidia calcicola</name>
    <dbReference type="NCBI Taxonomy" id="1690605"/>
    <lineage>
        <taxon>Eukaryota</taxon>
        <taxon>Fungi</taxon>
        <taxon>Dikarya</taxon>
        <taxon>Ascomycota</taxon>
        <taxon>Pezizomycotina</taxon>
        <taxon>Dothideomycetes</taxon>
        <taxon>Dothideomycetidae</taxon>
        <taxon>Mycosphaerellales</taxon>
        <taxon>Extremaceae</taxon>
        <taxon>Vermiconidia</taxon>
    </lineage>
</organism>
<accession>A0ACC3NB63</accession>
<reference evidence="1" key="1">
    <citation type="submission" date="2023-07" db="EMBL/GenBank/DDBJ databases">
        <title>Black Yeasts Isolated from many extreme environments.</title>
        <authorList>
            <person name="Coleine C."/>
            <person name="Stajich J.E."/>
            <person name="Selbmann L."/>
        </authorList>
    </citation>
    <scope>NUCLEOTIDE SEQUENCE</scope>
    <source>
        <strain evidence="1">CCFEE 5714</strain>
    </source>
</reference>
<name>A0ACC3NB63_9PEZI</name>
<evidence type="ECO:0000313" key="2">
    <source>
        <dbReference type="Proteomes" id="UP001281147"/>
    </source>
</evidence>
<comment type="caution">
    <text evidence="1">The sequence shown here is derived from an EMBL/GenBank/DDBJ whole genome shotgun (WGS) entry which is preliminary data.</text>
</comment>
<dbReference type="EMBL" id="JAUTXU010000060">
    <property type="protein sequence ID" value="KAK3713770.1"/>
    <property type="molecule type" value="Genomic_DNA"/>
</dbReference>
<proteinExistence type="predicted"/>
<dbReference type="Proteomes" id="UP001281147">
    <property type="component" value="Unassembled WGS sequence"/>
</dbReference>
<evidence type="ECO:0000313" key="1">
    <source>
        <dbReference type="EMBL" id="KAK3713770.1"/>
    </source>
</evidence>
<keyword evidence="2" id="KW-1185">Reference proteome</keyword>
<gene>
    <name evidence="1" type="ORF">LTR37_008256</name>
</gene>
<protein>
    <submittedName>
        <fullName evidence="1">Uncharacterized protein</fullName>
    </submittedName>
</protein>
<sequence length="628" mass="70918">MTAMEPSPLTQQARPDVFEPKVVGLYRRLFREDDEDEISEGFWKELFLLKPDVPRLRQILEDTDPNFLLHMQHQPQQLVLQAVTHIKAGQTPIDENALDTLTVFFAVVLAKKYTNPSSDIIEVLAGLDNVDAVFTELVTRLDQTIREGRTSVELRQKAVRTTIAVVAGGYQTALVSYFINRDFFPALMKLIHQLENPLRASEPFLLTGLLANYNKFETHNQYRIRFSDFVNDEAMKSIVESVSWTCTLLRERYITIQDDTPTTWSIGGTLSYVGLGGLAGVKPAAPALTEEQQRELFLEQPGLEAAIFLTLYDFVMTNKLFCHTFLTLPSPDKGQSGPFSTFISFNSYLFQHAYRTSRASMYAYLNLLVLLILVEDVDLAKLLCETSASVRLCRQRPPHLPLPKGERPHATAIIDLLTDGINHNLRKRLDTAFYTQSLAVISRLLAYLAKSRTKLTYHWAETWRSLLSFVRFLTTYSDDLKALPRTTELVEALAEVLARALTTGEAFLPDAAAYDDLFYKLVESGDALIKLRDVYSLSTPTAKDSHINTLINVSKHYQELIDSERAKKEHLSPKEVSKIIKQGYETLGLEAKEGPRAAESGYREVEFRSVLKRAARVAVADAANLVSR</sequence>